<sequence length="378" mass="40607">MAVLFTGATGFLGSRILRELLTEDSDEPVVVLGRHAPDTLRARIEAALTWLNGASPGADARNRLRYVTTDLTEPDLGLSSRERAALATDCTALWHCAALLSLQGDPSPLFKANVVGTRRVLELLTGTPAAHLVHVSTAYVAGSRTAGHVMESELTEEHGFQTYYEETKYTAERMVHAWAARTGRTATILRPSLLVTDRPVPEGLPQQSLGILAGLINTALRNKAGEDATVARLLAGGDAHGSGMHLRIQGDPEGGINMLCADYAAHAAVRAARVRADSGVRTLHITNPLKTGFEAATYAFEALYPGITLTVQPTVTAPNMYERLFTQHVGDLLTFSSQHRTYDRTNLLRDVPDLPDPQPVDGPYLARALGCASASVTI</sequence>
<proteinExistence type="predicted"/>
<dbReference type="PANTHER" id="PTHR43245">
    <property type="entry name" value="BIFUNCTIONAL POLYMYXIN RESISTANCE PROTEIN ARNA"/>
    <property type="match status" value="1"/>
</dbReference>
<organism evidence="2 3">
    <name type="scientific">Streptomyces bingchenggensis (strain BCW-1)</name>
    <dbReference type="NCBI Taxonomy" id="749414"/>
    <lineage>
        <taxon>Bacteria</taxon>
        <taxon>Bacillati</taxon>
        <taxon>Actinomycetota</taxon>
        <taxon>Actinomycetes</taxon>
        <taxon>Kitasatosporales</taxon>
        <taxon>Streptomycetaceae</taxon>
        <taxon>Streptomyces</taxon>
    </lineage>
</organism>
<dbReference type="PANTHER" id="PTHR43245:SF51">
    <property type="entry name" value="SHORT CHAIN DEHYDROGENASE_REDUCTASE FAMILY 42E, MEMBER 2"/>
    <property type="match status" value="1"/>
</dbReference>
<evidence type="ECO:0000259" key="1">
    <source>
        <dbReference type="Pfam" id="PF07993"/>
    </source>
</evidence>
<keyword evidence="3" id="KW-1185">Reference proteome</keyword>
<evidence type="ECO:0000313" key="3">
    <source>
        <dbReference type="Proteomes" id="UP000000377"/>
    </source>
</evidence>
<dbReference type="InterPro" id="IPR013120">
    <property type="entry name" value="FAR_NAD-bd"/>
</dbReference>
<dbReference type="HOGENOM" id="CLU_045954_0_0_11"/>
<gene>
    <name evidence="2" type="ordered locus">SBI_10014</name>
</gene>
<dbReference type="InterPro" id="IPR036291">
    <property type="entry name" value="NAD(P)-bd_dom_sf"/>
</dbReference>
<dbReference type="Proteomes" id="UP000000377">
    <property type="component" value="Chromosome"/>
</dbReference>
<dbReference type="RefSeq" id="WP_014182579.1">
    <property type="nucleotide sequence ID" value="NC_016582.1"/>
</dbReference>
<dbReference type="SUPFAM" id="SSF51735">
    <property type="entry name" value="NAD(P)-binding Rossmann-fold domains"/>
    <property type="match status" value="1"/>
</dbReference>
<dbReference type="STRING" id="749414.SBI_10014"/>
<dbReference type="Gene3D" id="3.40.50.720">
    <property type="entry name" value="NAD(P)-binding Rossmann-like Domain"/>
    <property type="match status" value="1"/>
</dbReference>
<name>D7CFB6_STRBB</name>
<dbReference type="InterPro" id="IPR050177">
    <property type="entry name" value="Lipid_A_modif_metabolic_enz"/>
</dbReference>
<dbReference type="EMBL" id="CP002047">
    <property type="protein sequence ID" value="ADI13132.1"/>
    <property type="molecule type" value="Genomic_DNA"/>
</dbReference>
<dbReference type="Pfam" id="PF07993">
    <property type="entry name" value="NAD_binding_4"/>
    <property type="match status" value="1"/>
</dbReference>
<evidence type="ECO:0000313" key="2">
    <source>
        <dbReference type="EMBL" id="ADI13132.1"/>
    </source>
</evidence>
<protein>
    <recommendedName>
        <fullName evidence="1">Thioester reductase (TE) domain-containing protein</fullName>
    </recommendedName>
</protein>
<feature type="domain" description="Thioester reductase (TE)" evidence="1">
    <location>
        <begin position="6"/>
        <end position="213"/>
    </location>
</feature>
<dbReference type="AlphaFoldDB" id="D7CFB6"/>
<dbReference type="PATRIC" id="fig|749414.3.peg.10312"/>
<reference evidence="2 3" key="1">
    <citation type="journal article" date="2010" name="J. Bacteriol.">
        <title>Genome sequence of the milbemycin-producing bacterium Streptomyces bingchenggensis.</title>
        <authorList>
            <person name="Wang X.J."/>
            <person name="Yan Y.J."/>
            <person name="Zhang B."/>
            <person name="An J."/>
            <person name="Wang J.J."/>
            <person name="Tian J."/>
            <person name="Jiang L."/>
            <person name="Chen Y.H."/>
            <person name="Huang S.X."/>
            <person name="Yin M."/>
            <person name="Zhang J."/>
            <person name="Gao A.L."/>
            <person name="Liu C.X."/>
            <person name="Zhu Z.X."/>
            <person name="Xiang W.S."/>
        </authorList>
    </citation>
    <scope>NUCLEOTIDE SEQUENCE [LARGE SCALE GENOMIC DNA]</scope>
    <source>
        <strain evidence="2 3">BCW-1</strain>
    </source>
</reference>
<accession>D7CFB6</accession>
<dbReference type="eggNOG" id="COG0451">
    <property type="taxonomic scope" value="Bacteria"/>
</dbReference>
<dbReference type="KEGG" id="sbh:SBI_10014"/>